<dbReference type="Gene3D" id="3.30.160.20">
    <property type="match status" value="3"/>
</dbReference>
<dbReference type="InterPro" id="IPR051247">
    <property type="entry name" value="RLC_Component"/>
</dbReference>
<evidence type="ECO:0000259" key="8">
    <source>
        <dbReference type="PROSITE" id="PS50137"/>
    </source>
</evidence>
<dbReference type="RefSeq" id="XP_030642715.1">
    <property type="nucleotide sequence ID" value="XM_030786855.1"/>
</dbReference>
<dbReference type="Pfam" id="PF16482">
    <property type="entry name" value="Staufen_C"/>
    <property type="match status" value="1"/>
</dbReference>
<dbReference type="GO" id="GO:0070920">
    <property type="term" value="P:regulation of regulatory ncRNA processing"/>
    <property type="evidence" value="ECO:0007669"/>
    <property type="project" value="TreeGrafter"/>
</dbReference>
<dbReference type="SMART" id="SM00358">
    <property type="entry name" value="DSRM"/>
    <property type="match status" value="3"/>
</dbReference>
<dbReference type="GO" id="GO:0016442">
    <property type="term" value="C:RISC complex"/>
    <property type="evidence" value="ECO:0007669"/>
    <property type="project" value="TreeGrafter"/>
</dbReference>
<evidence type="ECO:0000256" key="5">
    <source>
        <dbReference type="ARBA" id="ARBA00022884"/>
    </source>
</evidence>
<keyword evidence="6" id="KW-0943">RNA-mediated gene silencing</keyword>
<reference evidence="10" key="1">
    <citation type="submission" date="2025-08" db="UniProtKB">
        <authorList>
            <consortium name="RefSeq"/>
        </authorList>
    </citation>
    <scope>IDENTIFICATION</scope>
</reference>
<evidence type="ECO:0000256" key="4">
    <source>
        <dbReference type="ARBA" id="ARBA00022737"/>
    </source>
</evidence>
<keyword evidence="5 7" id="KW-0694">RNA-binding</keyword>
<keyword evidence="4" id="KW-0677">Repeat</keyword>
<dbReference type="GO" id="GO:0030422">
    <property type="term" value="P:siRNA processing"/>
    <property type="evidence" value="ECO:0007669"/>
    <property type="project" value="TreeGrafter"/>
</dbReference>
<evidence type="ECO:0000313" key="9">
    <source>
        <dbReference type="Proteomes" id="UP000504632"/>
    </source>
</evidence>
<protein>
    <submittedName>
        <fullName evidence="10">Interferon-inducible double-stranded RNA-dependent protein kinase activator A homolog</fullName>
    </submittedName>
</protein>
<proteinExistence type="inferred from homology"/>
<organism evidence="9 10">
    <name type="scientific">Chanos chanos</name>
    <name type="common">Milkfish</name>
    <name type="synonym">Mugil chanos</name>
    <dbReference type="NCBI Taxonomy" id="29144"/>
    <lineage>
        <taxon>Eukaryota</taxon>
        <taxon>Metazoa</taxon>
        <taxon>Chordata</taxon>
        <taxon>Craniata</taxon>
        <taxon>Vertebrata</taxon>
        <taxon>Euteleostomi</taxon>
        <taxon>Actinopterygii</taxon>
        <taxon>Neopterygii</taxon>
        <taxon>Teleostei</taxon>
        <taxon>Ostariophysi</taxon>
        <taxon>Gonorynchiformes</taxon>
        <taxon>Chanidae</taxon>
        <taxon>Chanos</taxon>
    </lineage>
</organism>
<evidence type="ECO:0000256" key="6">
    <source>
        <dbReference type="ARBA" id="ARBA00023158"/>
    </source>
</evidence>
<feature type="domain" description="DRBM" evidence="8">
    <location>
        <begin position="112"/>
        <end position="180"/>
    </location>
</feature>
<dbReference type="SUPFAM" id="SSF54768">
    <property type="entry name" value="dsRNA-binding domain-like"/>
    <property type="match status" value="3"/>
</dbReference>
<accession>A0A6J2WBI6</accession>
<dbReference type="PANTHER" id="PTHR46205">
    <property type="entry name" value="LOQUACIOUS, ISOFORM B"/>
    <property type="match status" value="1"/>
</dbReference>
<dbReference type="GO" id="GO:0005634">
    <property type="term" value="C:nucleus"/>
    <property type="evidence" value="ECO:0007669"/>
    <property type="project" value="TreeGrafter"/>
</dbReference>
<evidence type="ECO:0000256" key="2">
    <source>
        <dbReference type="ARBA" id="ARBA00005856"/>
    </source>
</evidence>
<dbReference type="PANTHER" id="PTHR46205:SF2">
    <property type="entry name" value="INTERFERON-INDUCIBLE DOUBLE-STRANDED RNA-DEPENDENT PROTEIN KINASE ACTIVATOR A"/>
    <property type="match status" value="1"/>
</dbReference>
<dbReference type="FunCoup" id="A0A6J2WBI6">
    <property type="interactions" value="403"/>
</dbReference>
<dbReference type="InterPro" id="IPR014720">
    <property type="entry name" value="dsRBD_dom"/>
</dbReference>
<dbReference type="GO" id="GO:0070578">
    <property type="term" value="C:RISC-loading complex"/>
    <property type="evidence" value="ECO:0007669"/>
    <property type="project" value="TreeGrafter"/>
</dbReference>
<dbReference type="CTD" id="8575"/>
<dbReference type="FunFam" id="3.30.160.20:FF:000007">
    <property type="entry name" value="Double-stranded RNA-binding protein Staufen homolog 1"/>
    <property type="match status" value="1"/>
</dbReference>
<dbReference type="GeneID" id="115822902"/>
<dbReference type="GO" id="GO:0048471">
    <property type="term" value="C:perinuclear region of cytoplasm"/>
    <property type="evidence" value="ECO:0007669"/>
    <property type="project" value="UniProtKB-SubCell"/>
</dbReference>
<dbReference type="AlphaFoldDB" id="A0A6J2WBI6"/>
<dbReference type="InterPro" id="IPR032478">
    <property type="entry name" value="Staufen_C"/>
</dbReference>
<sequence length="296" mass="32440">MTEECLLNSRQAQVAGPEKTPIHILHEYGTKTGNLPVFVMEKAEGAAHQPNFVFTVTVGDITCTGQGVSKKIAKHQAAEAALKMLESSPQANLPMQKAENDGCALESGDLPNPVGELQELAMQRGWHLPEYTVCMEAGPPHMKEFTVTCKLETLSQTGVGNSKKLAKRAAAEKILEELRRLSGGSQLITWTPKPSVCLEELRNSSSEKISLLRRTPLNVPNADYIRMLREVSEEQGFEVSYHDIDELTVSGQYQCLTRLSSEPVTVFHGTGISRANAHNAAAHSALQYIKMMASIR</sequence>
<dbReference type="GO" id="GO:0003725">
    <property type="term" value="F:double-stranded RNA binding"/>
    <property type="evidence" value="ECO:0007669"/>
    <property type="project" value="TreeGrafter"/>
</dbReference>
<dbReference type="InParanoid" id="A0A6J2WBI6"/>
<keyword evidence="10" id="KW-0808">Transferase</keyword>
<keyword evidence="9" id="KW-1185">Reference proteome</keyword>
<dbReference type="OrthoDB" id="10056847at2759"/>
<dbReference type="PROSITE" id="PS50137">
    <property type="entry name" value="DS_RBD"/>
    <property type="match status" value="3"/>
</dbReference>
<evidence type="ECO:0000256" key="7">
    <source>
        <dbReference type="PROSITE-ProRule" id="PRU00266"/>
    </source>
</evidence>
<dbReference type="GO" id="GO:0035197">
    <property type="term" value="F:siRNA binding"/>
    <property type="evidence" value="ECO:0007669"/>
    <property type="project" value="TreeGrafter"/>
</dbReference>
<dbReference type="Proteomes" id="UP000504632">
    <property type="component" value="Chromosome 10"/>
</dbReference>
<feature type="domain" description="DRBM" evidence="8">
    <location>
        <begin position="20"/>
        <end position="87"/>
    </location>
</feature>
<evidence type="ECO:0000256" key="1">
    <source>
        <dbReference type="ARBA" id="ARBA00004556"/>
    </source>
</evidence>
<evidence type="ECO:0000313" key="10">
    <source>
        <dbReference type="RefSeq" id="XP_030642715.1"/>
    </source>
</evidence>
<dbReference type="CDD" id="cd19863">
    <property type="entry name" value="DSRM_PRKRA-like_rpt2"/>
    <property type="match status" value="1"/>
</dbReference>
<dbReference type="GO" id="GO:0016301">
    <property type="term" value="F:kinase activity"/>
    <property type="evidence" value="ECO:0007669"/>
    <property type="project" value="UniProtKB-KW"/>
</dbReference>
<evidence type="ECO:0000256" key="3">
    <source>
        <dbReference type="ARBA" id="ARBA00022490"/>
    </source>
</evidence>
<feature type="domain" description="DRBM" evidence="8">
    <location>
        <begin position="223"/>
        <end position="291"/>
    </location>
</feature>
<dbReference type="Pfam" id="PF00035">
    <property type="entry name" value="dsrm"/>
    <property type="match status" value="2"/>
</dbReference>
<dbReference type="FunFam" id="3.30.160.20:FF:000005">
    <property type="entry name" value="Putative double-stranded RNA-specific adenosine deaminase"/>
    <property type="match status" value="1"/>
</dbReference>
<keyword evidence="3" id="KW-0963">Cytoplasm</keyword>
<keyword evidence="10" id="KW-0418">Kinase</keyword>
<comment type="similarity">
    <text evidence="2">Belongs to the PRKRA family.</text>
</comment>
<name>A0A6J2WBI6_CHACN</name>
<gene>
    <name evidence="10" type="primary">prkra</name>
</gene>
<comment type="subcellular location">
    <subcellularLocation>
        <location evidence="1">Cytoplasm</location>
        <location evidence="1">Perinuclear region</location>
    </subcellularLocation>
</comment>